<comment type="similarity">
    <text evidence="1">Belongs to the peptidase S33 family.</text>
</comment>
<evidence type="ECO:0000256" key="3">
    <source>
        <dbReference type="SAM" id="SignalP"/>
    </source>
</evidence>
<keyword evidence="6" id="KW-1185">Reference proteome</keyword>
<dbReference type="GO" id="GO:0016787">
    <property type="term" value="F:hydrolase activity"/>
    <property type="evidence" value="ECO:0007669"/>
    <property type="project" value="UniProtKB-KW"/>
</dbReference>
<accession>A0ABV8SSJ8</accession>
<dbReference type="InterPro" id="IPR002410">
    <property type="entry name" value="Peptidase_S33"/>
</dbReference>
<protein>
    <submittedName>
        <fullName evidence="5">Alpha/beta hydrolase</fullName>
    </submittedName>
</protein>
<dbReference type="Proteomes" id="UP001595904">
    <property type="component" value="Unassembled WGS sequence"/>
</dbReference>
<dbReference type="SUPFAM" id="SSF53474">
    <property type="entry name" value="alpha/beta-Hydrolases"/>
    <property type="match status" value="1"/>
</dbReference>
<feature type="signal peptide" evidence="3">
    <location>
        <begin position="1"/>
        <end position="29"/>
    </location>
</feature>
<gene>
    <name evidence="5" type="ORF">ACFPN2_14805</name>
</gene>
<keyword evidence="3" id="KW-0732">Signal</keyword>
<evidence type="ECO:0000313" key="6">
    <source>
        <dbReference type="Proteomes" id="UP001595904"/>
    </source>
</evidence>
<dbReference type="PRINTS" id="PR00793">
    <property type="entry name" value="PROAMNOPTASE"/>
</dbReference>
<dbReference type="EMBL" id="JBHSDU010000003">
    <property type="protein sequence ID" value="MFC4310360.1"/>
    <property type="molecule type" value="Genomic_DNA"/>
</dbReference>
<evidence type="ECO:0000259" key="4">
    <source>
        <dbReference type="Pfam" id="PF00561"/>
    </source>
</evidence>
<reference evidence="6" key="1">
    <citation type="journal article" date="2019" name="Int. J. Syst. Evol. Microbiol.">
        <title>The Global Catalogue of Microorganisms (GCM) 10K type strain sequencing project: providing services to taxonomists for standard genome sequencing and annotation.</title>
        <authorList>
            <consortium name="The Broad Institute Genomics Platform"/>
            <consortium name="The Broad Institute Genome Sequencing Center for Infectious Disease"/>
            <person name="Wu L."/>
            <person name="Ma J."/>
        </authorList>
    </citation>
    <scope>NUCLEOTIDE SEQUENCE [LARGE SCALE GENOMIC DNA]</scope>
    <source>
        <strain evidence="6">CGMCC 1.10759</strain>
    </source>
</reference>
<dbReference type="Gene3D" id="3.40.50.1820">
    <property type="entry name" value="alpha/beta hydrolase"/>
    <property type="match status" value="1"/>
</dbReference>
<organism evidence="5 6">
    <name type="scientific">Steroidobacter flavus</name>
    <dbReference type="NCBI Taxonomy" id="1842136"/>
    <lineage>
        <taxon>Bacteria</taxon>
        <taxon>Pseudomonadati</taxon>
        <taxon>Pseudomonadota</taxon>
        <taxon>Gammaproteobacteria</taxon>
        <taxon>Steroidobacterales</taxon>
        <taxon>Steroidobacteraceae</taxon>
        <taxon>Steroidobacter</taxon>
    </lineage>
</organism>
<feature type="domain" description="AB hydrolase-1" evidence="4">
    <location>
        <begin position="87"/>
        <end position="448"/>
    </location>
</feature>
<proteinExistence type="inferred from homology"/>
<dbReference type="InterPro" id="IPR000073">
    <property type="entry name" value="AB_hydrolase_1"/>
</dbReference>
<feature type="chain" id="PRO_5045770384" evidence="3">
    <location>
        <begin position="30"/>
        <end position="493"/>
    </location>
</feature>
<dbReference type="PANTHER" id="PTHR43798">
    <property type="entry name" value="MONOACYLGLYCEROL LIPASE"/>
    <property type="match status" value="1"/>
</dbReference>
<dbReference type="InterPro" id="IPR050266">
    <property type="entry name" value="AB_hydrolase_sf"/>
</dbReference>
<dbReference type="PANTHER" id="PTHR43798:SF27">
    <property type="entry name" value="HYDROLASE ALPHA_BETA HYDROLASE FOLD FAMILY"/>
    <property type="match status" value="1"/>
</dbReference>
<evidence type="ECO:0000256" key="1">
    <source>
        <dbReference type="ARBA" id="ARBA00010088"/>
    </source>
</evidence>
<evidence type="ECO:0000313" key="5">
    <source>
        <dbReference type="EMBL" id="MFC4310360.1"/>
    </source>
</evidence>
<sequence>MSALHKSLRALAAVSWLPLTFCSAFQAHAARLSLKDCRLQSEIAGGGVAAQCAWLSVPENREQPSGKQVQLHVAVIRSLRTEPAGDPLFVLSGGPGQAASDFYISIAPALARVRRDRDIVIVDQRGTGRSNRLDCTFPDESDITFSDPQQLRELTRACLEKLPGDPRYYTTSVAVRDLDDVRAALGYQRLDLYGVSYGTRVAQHYMRRYPERVRVAILDGVVPPELPLGPDVALDAQAAIDRAFARCDSNADCKRAFPNISGTFATLRARVLEKPLPLSIPDPLSAELTTTQLGAAELSAAVRLLSYSDETVSTLPLLIHEAEIGQPQALAAQYLMIKRSLDTQIANGMHFAVVCSEDAPRWHERPVADSDLAKTYIGETFMQAMRSICEQWPRGPVDQDFGKPLQSSIPTLVLSGGNDPVTPSRYGEQIVAGLKNSKHLVLDGQGHGQIAVGCMPRVVAEFITAGTVKSLDDECLKTVAPAPFLLSRSAPAP</sequence>
<keyword evidence="2 5" id="KW-0378">Hydrolase</keyword>
<name>A0ABV8SSJ8_9GAMM</name>
<dbReference type="InterPro" id="IPR029058">
    <property type="entry name" value="AB_hydrolase_fold"/>
</dbReference>
<dbReference type="Pfam" id="PF00561">
    <property type="entry name" value="Abhydrolase_1"/>
    <property type="match status" value="1"/>
</dbReference>
<dbReference type="RefSeq" id="WP_380597790.1">
    <property type="nucleotide sequence ID" value="NZ_JBHSDU010000003.1"/>
</dbReference>
<evidence type="ECO:0000256" key="2">
    <source>
        <dbReference type="ARBA" id="ARBA00022801"/>
    </source>
</evidence>
<comment type="caution">
    <text evidence="5">The sequence shown here is derived from an EMBL/GenBank/DDBJ whole genome shotgun (WGS) entry which is preliminary data.</text>
</comment>